<dbReference type="EMBL" id="QNQU01000001">
    <property type="protein sequence ID" value="RBQ11815.1"/>
    <property type="molecule type" value="Genomic_DNA"/>
</dbReference>
<dbReference type="OrthoDB" id="9786188at2"/>
<dbReference type="InterPro" id="IPR051532">
    <property type="entry name" value="Ester_Hydrolysis_Enzymes"/>
</dbReference>
<protein>
    <submittedName>
        <fullName evidence="2">Arylesterase</fullName>
    </submittedName>
</protein>
<dbReference type="Proteomes" id="UP000252081">
    <property type="component" value="Unassembled WGS sequence"/>
</dbReference>
<comment type="caution">
    <text evidence="2">The sequence shown here is derived from an EMBL/GenBank/DDBJ whole genome shotgun (WGS) entry which is preliminary data.</text>
</comment>
<dbReference type="SUPFAM" id="SSF52266">
    <property type="entry name" value="SGNH hydrolase"/>
    <property type="match status" value="1"/>
</dbReference>
<dbReference type="PANTHER" id="PTHR30383:SF24">
    <property type="entry name" value="THIOESTERASE 1_PROTEASE 1_LYSOPHOSPHOLIPASE L1"/>
    <property type="match status" value="1"/>
</dbReference>
<accession>A0A366LD50</accession>
<reference evidence="2 3" key="1">
    <citation type="submission" date="2018-07" db="EMBL/GenBank/DDBJ databases">
        <title>A draft genome of a endophytic bacteria, a new species of Pedobacter.</title>
        <authorList>
            <person name="Zhang Z.D."/>
            <person name="Chen Z.J."/>
        </authorList>
    </citation>
    <scope>NUCLEOTIDE SEQUENCE [LARGE SCALE GENOMIC DNA]</scope>
    <source>
        <strain evidence="2 3">RS10</strain>
    </source>
</reference>
<dbReference type="CDD" id="cd01822">
    <property type="entry name" value="Lysophospholipase_L1_like"/>
    <property type="match status" value="1"/>
</dbReference>
<evidence type="ECO:0000313" key="2">
    <source>
        <dbReference type="EMBL" id="RBQ11815.1"/>
    </source>
</evidence>
<dbReference type="InterPro" id="IPR008265">
    <property type="entry name" value="Lipase_GDSL_AS"/>
</dbReference>
<gene>
    <name evidence="2" type="ORF">DRW42_00625</name>
</gene>
<evidence type="ECO:0000259" key="1">
    <source>
        <dbReference type="Pfam" id="PF13472"/>
    </source>
</evidence>
<keyword evidence="3" id="KW-1185">Reference proteome</keyword>
<evidence type="ECO:0000313" key="3">
    <source>
        <dbReference type="Proteomes" id="UP000252081"/>
    </source>
</evidence>
<proteinExistence type="predicted"/>
<dbReference type="InterPro" id="IPR036514">
    <property type="entry name" value="SGNH_hydro_sf"/>
</dbReference>
<dbReference type="InterPro" id="IPR013830">
    <property type="entry name" value="SGNH_hydro"/>
</dbReference>
<dbReference type="Gene3D" id="3.40.50.1110">
    <property type="entry name" value="SGNH hydrolase"/>
    <property type="match status" value="1"/>
</dbReference>
<dbReference type="PANTHER" id="PTHR30383">
    <property type="entry name" value="THIOESTERASE 1/PROTEASE 1/LYSOPHOSPHOLIPASE L1"/>
    <property type="match status" value="1"/>
</dbReference>
<organism evidence="2 3">
    <name type="scientific">Pedobacter miscanthi</name>
    <dbReference type="NCBI Taxonomy" id="2259170"/>
    <lineage>
        <taxon>Bacteria</taxon>
        <taxon>Pseudomonadati</taxon>
        <taxon>Bacteroidota</taxon>
        <taxon>Sphingobacteriia</taxon>
        <taxon>Sphingobacteriales</taxon>
        <taxon>Sphingobacteriaceae</taxon>
        <taxon>Pedobacter</taxon>
    </lineage>
</organism>
<dbReference type="GO" id="GO:0006629">
    <property type="term" value="P:lipid metabolic process"/>
    <property type="evidence" value="ECO:0007669"/>
    <property type="project" value="InterPro"/>
</dbReference>
<name>A0A366LD50_9SPHI</name>
<dbReference type="AlphaFoldDB" id="A0A366LD50"/>
<sequence>MENKIIFFGDSLVAGYGLQNPSTESIPALISEKLKQLGLNYDVINAGISGDTTFSALSRLDEVLKEKPGIFILELGANDFLRGISPLLILTNLQSIISKVKLACPGAAILLLGIELPDWATGLHQGDYSEIFSALAHKNNIELVPSFLKNVAGVRSLNMPDGVHPLREGYAIAAENIWPVLYRIIQSQENKNQ</sequence>
<dbReference type="Pfam" id="PF13472">
    <property type="entry name" value="Lipase_GDSL_2"/>
    <property type="match status" value="1"/>
</dbReference>
<dbReference type="GO" id="GO:0004622">
    <property type="term" value="F:phosphatidylcholine lysophospholipase activity"/>
    <property type="evidence" value="ECO:0007669"/>
    <property type="project" value="TreeGrafter"/>
</dbReference>
<feature type="domain" description="SGNH hydrolase-type esterase" evidence="1">
    <location>
        <begin position="7"/>
        <end position="172"/>
    </location>
</feature>
<dbReference type="PROSITE" id="PS01098">
    <property type="entry name" value="LIPASE_GDSL_SER"/>
    <property type="match status" value="1"/>
</dbReference>
<dbReference type="RefSeq" id="WP_113947171.1">
    <property type="nucleotide sequence ID" value="NZ_QNQU01000001.1"/>
</dbReference>